<dbReference type="RefSeq" id="WP_092563196.1">
    <property type="nucleotide sequence ID" value="NZ_FOYZ01000016.1"/>
</dbReference>
<reference evidence="2 3" key="1">
    <citation type="submission" date="2016-10" db="EMBL/GenBank/DDBJ databases">
        <authorList>
            <person name="de Groot N.N."/>
        </authorList>
    </citation>
    <scope>NUCLEOTIDE SEQUENCE [LARGE SCALE GENOMIC DNA]</scope>
    <source>
        <strain evidence="2 3">743A</strain>
    </source>
</reference>
<keyword evidence="1" id="KW-1133">Transmembrane helix</keyword>
<feature type="transmembrane region" description="Helical" evidence="1">
    <location>
        <begin position="39"/>
        <end position="56"/>
    </location>
</feature>
<organism evidence="2 3">
    <name type="scientific">Anaeromicropila populeti</name>
    <dbReference type="NCBI Taxonomy" id="37658"/>
    <lineage>
        <taxon>Bacteria</taxon>
        <taxon>Bacillati</taxon>
        <taxon>Bacillota</taxon>
        <taxon>Clostridia</taxon>
        <taxon>Lachnospirales</taxon>
        <taxon>Lachnospiraceae</taxon>
        <taxon>Anaeromicropila</taxon>
    </lineage>
</organism>
<dbReference type="STRING" id="37658.SAMN05661086_03271"/>
<proteinExistence type="predicted"/>
<sequence>MWFLVLWALGLISGAIDLFIHGGFQNTSQVCSTLLLHQFVVTFGLVALIGVVENIILAEKSSKSLGWPGGPYQYKYGFSQLGLGIMGVLSIWLRGSFWAGTIVTMYIYGISGLFCHTQLMVQNKKIDAPNVANLIMDVAYQAFITMLSIYAGGIWICS</sequence>
<keyword evidence="3" id="KW-1185">Reference proteome</keyword>
<dbReference type="OrthoDB" id="1911813at2"/>
<protein>
    <submittedName>
        <fullName evidence="2">Uncharacterized protein</fullName>
    </submittedName>
</protein>
<keyword evidence="1" id="KW-0812">Transmembrane</keyword>
<dbReference type="InterPro" id="IPR046740">
    <property type="entry name" value="DUF6790"/>
</dbReference>
<evidence type="ECO:0000313" key="2">
    <source>
        <dbReference type="EMBL" id="SFS02382.1"/>
    </source>
</evidence>
<accession>A0A1I6LG26</accession>
<feature type="transmembrane region" description="Helical" evidence="1">
    <location>
        <begin position="131"/>
        <end position="156"/>
    </location>
</feature>
<name>A0A1I6LG26_9FIRM</name>
<dbReference type="Proteomes" id="UP000199659">
    <property type="component" value="Unassembled WGS sequence"/>
</dbReference>
<evidence type="ECO:0000313" key="3">
    <source>
        <dbReference type="Proteomes" id="UP000199659"/>
    </source>
</evidence>
<feature type="transmembrane region" description="Helical" evidence="1">
    <location>
        <begin position="99"/>
        <end position="119"/>
    </location>
</feature>
<feature type="transmembrane region" description="Helical" evidence="1">
    <location>
        <begin position="76"/>
        <end position="93"/>
    </location>
</feature>
<dbReference type="Pfam" id="PF20589">
    <property type="entry name" value="DUF6790"/>
    <property type="match status" value="1"/>
</dbReference>
<dbReference type="AlphaFoldDB" id="A0A1I6LG26"/>
<gene>
    <name evidence="2" type="ORF">SAMN05661086_03271</name>
</gene>
<evidence type="ECO:0000256" key="1">
    <source>
        <dbReference type="SAM" id="Phobius"/>
    </source>
</evidence>
<keyword evidence="1" id="KW-0472">Membrane</keyword>
<dbReference type="EMBL" id="FOYZ01000016">
    <property type="protein sequence ID" value="SFS02382.1"/>
    <property type="molecule type" value="Genomic_DNA"/>
</dbReference>